<keyword evidence="4" id="KW-0153">Cholesterol metabolism</keyword>
<evidence type="ECO:0000256" key="4">
    <source>
        <dbReference type="ARBA" id="ARBA00022548"/>
    </source>
</evidence>
<keyword evidence="16" id="KW-0753">Steroid metabolism</keyword>
<dbReference type="EC" id="1.3.1.21" evidence="17"/>
<evidence type="ECO:0000256" key="14">
    <source>
        <dbReference type="ARBA" id="ARBA00023136"/>
    </source>
</evidence>
<evidence type="ECO:0000256" key="8">
    <source>
        <dbReference type="ARBA" id="ARBA00022857"/>
    </source>
</evidence>
<evidence type="ECO:0000256" key="19">
    <source>
        <dbReference type="ARBA" id="ARBA00042688"/>
    </source>
</evidence>
<dbReference type="InterPro" id="IPR001171">
    <property type="entry name" value="ERG24_DHCR-like"/>
</dbReference>
<dbReference type="PANTHER" id="PTHR21257">
    <property type="entry name" value="DELTA(14)-STEROL REDUCTASE"/>
    <property type="match status" value="1"/>
</dbReference>
<dbReference type="OrthoDB" id="5326588at2759"/>
<evidence type="ECO:0000256" key="7">
    <source>
        <dbReference type="ARBA" id="ARBA00022824"/>
    </source>
</evidence>
<dbReference type="GO" id="GO:0005789">
    <property type="term" value="C:endoplasmic reticulum membrane"/>
    <property type="evidence" value="ECO:0007669"/>
    <property type="project" value="UniProtKB-SubCell"/>
</dbReference>
<evidence type="ECO:0000256" key="20">
    <source>
        <dbReference type="SAM" id="Phobius"/>
    </source>
</evidence>
<reference evidence="21 22" key="1">
    <citation type="submission" date="2017-03" db="EMBL/GenBank/DDBJ databases">
        <title>WGS assembly of Porphyra umbilicalis.</title>
        <authorList>
            <person name="Brawley S.H."/>
            <person name="Blouin N.A."/>
            <person name="Ficko-Blean E."/>
            <person name="Wheeler G.L."/>
            <person name="Lohr M."/>
            <person name="Goodson H.V."/>
            <person name="Jenkins J.W."/>
            <person name="Blaby-Haas C.E."/>
            <person name="Helliwell K.E."/>
            <person name="Chan C."/>
            <person name="Marriage T."/>
            <person name="Bhattacharya D."/>
            <person name="Klein A.S."/>
            <person name="Badis Y."/>
            <person name="Brodie J."/>
            <person name="Cao Y."/>
            <person name="Collen J."/>
            <person name="Dittami S.M."/>
            <person name="Gachon C.M."/>
            <person name="Green B.R."/>
            <person name="Karpowicz S."/>
            <person name="Kim J.W."/>
            <person name="Kudahl U."/>
            <person name="Lin S."/>
            <person name="Michel G."/>
            <person name="Mittag M."/>
            <person name="Olson B.J."/>
            <person name="Pangilinan J."/>
            <person name="Peng Y."/>
            <person name="Qiu H."/>
            <person name="Shu S."/>
            <person name="Singer J.T."/>
            <person name="Smith A.G."/>
            <person name="Sprecher B.N."/>
            <person name="Wagner V."/>
            <person name="Wang W."/>
            <person name="Wang Z.-Y."/>
            <person name="Yan J."/>
            <person name="Yarish C."/>
            <person name="Zoeuner-Riek S."/>
            <person name="Zhuang Y."/>
            <person name="Zou Y."/>
            <person name="Lindquist E.A."/>
            <person name="Grimwood J."/>
            <person name="Barry K."/>
            <person name="Rokhsar D.S."/>
            <person name="Schmutz J."/>
            <person name="Stiller J.W."/>
            <person name="Grossman A.R."/>
            <person name="Prochnik S.E."/>
        </authorList>
    </citation>
    <scope>NUCLEOTIDE SEQUENCE [LARGE SCALE GENOMIC DNA]</scope>
    <source>
        <strain evidence="21">4086291</strain>
    </source>
</reference>
<keyword evidence="6" id="KW-0152">Cholesterol biosynthesis</keyword>
<keyword evidence="7" id="KW-0256">Endoplasmic reticulum</keyword>
<evidence type="ECO:0000313" key="21">
    <source>
        <dbReference type="EMBL" id="OSX71573.1"/>
    </source>
</evidence>
<comment type="subcellular location">
    <subcellularLocation>
        <location evidence="1">Endoplasmic reticulum membrane</location>
        <topology evidence="1">Multi-pass membrane protein</topology>
    </subcellularLocation>
</comment>
<feature type="transmembrane region" description="Helical" evidence="20">
    <location>
        <begin position="21"/>
        <end position="46"/>
    </location>
</feature>
<dbReference type="Pfam" id="PF01222">
    <property type="entry name" value="ERG4_ERG24"/>
    <property type="match status" value="1"/>
</dbReference>
<keyword evidence="12" id="KW-0756">Sterol biosynthesis</keyword>
<keyword evidence="3" id="KW-0444">Lipid biosynthesis</keyword>
<keyword evidence="13" id="KW-0443">Lipid metabolism</keyword>
<evidence type="ECO:0000256" key="6">
    <source>
        <dbReference type="ARBA" id="ARBA00022778"/>
    </source>
</evidence>
<dbReference type="Proteomes" id="UP000218209">
    <property type="component" value="Unassembled WGS sequence"/>
</dbReference>
<evidence type="ECO:0000256" key="18">
    <source>
        <dbReference type="ARBA" id="ARBA00039984"/>
    </source>
</evidence>
<evidence type="ECO:0000256" key="13">
    <source>
        <dbReference type="ARBA" id="ARBA00023098"/>
    </source>
</evidence>
<keyword evidence="22" id="KW-1185">Reference proteome</keyword>
<evidence type="ECO:0000256" key="17">
    <source>
        <dbReference type="ARBA" id="ARBA00038851"/>
    </source>
</evidence>
<protein>
    <recommendedName>
        <fullName evidence="18">7-dehydrocholesterol reductase</fullName>
        <ecNumber evidence="17">1.3.1.21</ecNumber>
    </recommendedName>
    <alternativeName>
        <fullName evidence="19">Sterol Delta(7)-reductase</fullName>
    </alternativeName>
</protein>
<evidence type="ECO:0000256" key="9">
    <source>
        <dbReference type="ARBA" id="ARBA00022955"/>
    </source>
</evidence>
<evidence type="ECO:0000256" key="2">
    <source>
        <dbReference type="ARBA" id="ARBA00005402"/>
    </source>
</evidence>
<keyword evidence="11" id="KW-0560">Oxidoreductase</keyword>
<dbReference type="EMBL" id="KV919124">
    <property type="protein sequence ID" value="OSX71573.1"/>
    <property type="molecule type" value="Genomic_DNA"/>
</dbReference>
<keyword evidence="9" id="KW-0752">Steroid biosynthesis</keyword>
<dbReference type="GO" id="GO:0016132">
    <property type="term" value="P:brassinosteroid biosynthetic process"/>
    <property type="evidence" value="ECO:0007669"/>
    <property type="project" value="TreeGrafter"/>
</dbReference>
<keyword evidence="10 20" id="KW-1133">Transmembrane helix</keyword>
<evidence type="ECO:0000256" key="1">
    <source>
        <dbReference type="ARBA" id="ARBA00004477"/>
    </source>
</evidence>
<dbReference type="GO" id="GO:0047598">
    <property type="term" value="F:7-dehydrocholesterol reductase activity"/>
    <property type="evidence" value="ECO:0007669"/>
    <property type="project" value="UniProtKB-EC"/>
</dbReference>
<accession>A0A1X6NT53</accession>
<evidence type="ECO:0000256" key="16">
    <source>
        <dbReference type="ARBA" id="ARBA00023221"/>
    </source>
</evidence>
<keyword evidence="14 20" id="KW-0472">Membrane</keyword>
<keyword evidence="5 20" id="KW-0812">Transmembrane</keyword>
<dbReference type="GO" id="GO:0006695">
    <property type="term" value="P:cholesterol biosynthetic process"/>
    <property type="evidence" value="ECO:0007669"/>
    <property type="project" value="UniProtKB-KW"/>
</dbReference>
<proteinExistence type="inferred from homology"/>
<dbReference type="AlphaFoldDB" id="A0A1X6NT53"/>
<dbReference type="PANTHER" id="PTHR21257:SF38">
    <property type="entry name" value="7-DEHYDROCHOLESTEROL REDUCTASE"/>
    <property type="match status" value="1"/>
</dbReference>
<evidence type="ECO:0000313" key="22">
    <source>
        <dbReference type="Proteomes" id="UP000218209"/>
    </source>
</evidence>
<keyword evidence="15" id="KW-1207">Sterol metabolism</keyword>
<evidence type="ECO:0000256" key="15">
    <source>
        <dbReference type="ARBA" id="ARBA00023166"/>
    </source>
</evidence>
<dbReference type="PROSITE" id="PS01018">
    <property type="entry name" value="STEROL_REDUCT_2"/>
    <property type="match status" value="1"/>
</dbReference>
<sequence length="434" mass="47765">MSHVRRVYAHPLLRGTIIPALLLLCSPPFTVLTIVTCQAFGGDLLAALAALFKSPASLWAVFPSPSWWAVGVLGGYAAAQYALLKLLPGRKFVAQLTAMGNRPTYVLNGVAAYVINLAVVFSAGYTGLLQPGVVYDRYGEILATVNIIACILVVVLYVKCRMAPQNTDSAVTGNLVWDLYWGTELHPEFAGVSLKQYVNCRLGMMAWADVVLCFSFAQAERHGGLSNGMAVSTAIQLLYIYKFFVWEAGYFNSIDITHDKFGFLICWGCLCWVPSVYTLPSMYMASRPMDLSVVAAASVLALGVASVAANYDADGQRQRVRATNGKTTVWGKPPVLVHAKYTTGDGKQHNNLLLASGWWGRARHVNYLSELMLALAWSLPGGFEHVTPYVYVVFLTVLLVDRAERDDLRCRAKYGAYWTDYCARVPYSIVPYVY</sequence>
<organism evidence="21 22">
    <name type="scientific">Porphyra umbilicalis</name>
    <name type="common">Purple laver</name>
    <name type="synonym">Red alga</name>
    <dbReference type="NCBI Taxonomy" id="2786"/>
    <lineage>
        <taxon>Eukaryota</taxon>
        <taxon>Rhodophyta</taxon>
        <taxon>Bangiophyceae</taxon>
        <taxon>Bangiales</taxon>
        <taxon>Bangiaceae</taxon>
        <taxon>Porphyra</taxon>
    </lineage>
</organism>
<dbReference type="InterPro" id="IPR018083">
    <property type="entry name" value="Sterol_reductase_CS"/>
</dbReference>
<feature type="transmembrane region" description="Helical" evidence="20">
    <location>
        <begin position="105"/>
        <end position="126"/>
    </location>
</feature>
<gene>
    <name evidence="21" type="ORF">BU14_0521s0006</name>
</gene>
<feature type="transmembrane region" description="Helical" evidence="20">
    <location>
        <begin position="261"/>
        <end position="279"/>
    </location>
</feature>
<name>A0A1X6NT53_PORUM</name>
<feature type="transmembrane region" description="Helical" evidence="20">
    <location>
        <begin position="66"/>
        <end position="84"/>
    </location>
</feature>
<evidence type="ECO:0000256" key="5">
    <source>
        <dbReference type="ARBA" id="ARBA00022692"/>
    </source>
</evidence>
<keyword evidence="8" id="KW-0521">NADP</keyword>
<dbReference type="Gene3D" id="1.20.120.1630">
    <property type="match status" value="1"/>
</dbReference>
<feature type="transmembrane region" description="Helical" evidence="20">
    <location>
        <begin position="291"/>
        <end position="311"/>
    </location>
</feature>
<evidence type="ECO:0000256" key="3">
    <source>
        <dbReference type="ARBA" id="ARBA00022516"/>
    </source>
</evidence>
<evidence type="ECO:0000256" key="10">
    <source>
        <dbReference type="ARBA" id="ARBA00022989"/>
    </source>
</evidence>
<feature type="transmembrane region" description="Helical" evidence="20">
    <location>
        <begin position="138"/>
        <end position="158"/>
    </location>
</feature>
<evidence type="ECO:0000256" key="11">
    <source>
        <dbReference type="ARBA" id="ARBA00023002"/>
    </source>
</evidence>
<evidence type="ECO:0000256" key="12">
    <source>
        <dbReference type="ARBA" id="ARBA00023011"/>
    </source>
</evidence>
<comment type="similarity">
    <text evidence="2">Belongs to the ERG4/ERG24 family.</text>
</comment>